<accession>A0A382Y3Y5</accession>
<name>A0A382Y3Y5_9ZZZZ</name>
<organism evidence="1">
    <name type="scientific">marine metagenome</name>
    <dbReference type="NCBI Taxonomy" id="408172"/>
    <lineage>
        <taxon>unclassified sequences</taxon>
        <taxon>metagenomes</taxon>
        <taxon>ecological metagenomes</taxon>
    </lineage>
</organism>
<sequence length="33" mass="3883">MTRANLGWMEMLTFNQTEAINYQRMDLKGSMSL</sequence>
<proteinExistence type="predicted"/>
<evidence type="ECO:0000313" key="1">
    <source>
        <dbReference type="EMBL" id="SVD78062.1"/>
    </source>
</evidence>
<reference evidence="1" key="1">
    <citation type="submission" date="2018-05" db="EMBL/GenBank/DDBJ databases">
        <authorList>
            <person name="Lanie J.A."/>
            <person name="Ng W.-L."/>
            <person name="Kazmierczak K.M."/>
            <person name="Andrzejewski T.M."/>
            <person name="Davidsen T.M."/>
            <person name="Wayne K.J."/>
            <person name="Tettelin H."/>
            <person name="Glass J.I."/>
            <person name="Rusch D."/>
            <person name="Podicherti R."/>
            <person name="Tsui H.-C.T."/>
            <person name="Winkler M.E."/>
        </authorList>
    </citation>
    <scope>NUCLEOTIDE SEQUENCE</scope>
</reference>
<dbReference type="EMBL" id="UINC01172797">
    <property type="protein sequence ID" value="SVD78062.1"/>
    <property type="molecule type" value="Genomic_DNA"/>
</dbReference>
<protein>
    <submittedName>
        <fullName evidence="1">Uncharacterized protein</fullName>
    </submittedName>
</protein>
<gene>
    <name evidence="1" type="ORF">METZ01_LOCUS430916</name>
</gene>
<dbReference type="AlphaFoldDB" id="A0A382Y3Y5"/>